<gene>
    <name evidence="2" type="ORF">ABL78_5629</name>
</gene>
<accession>A0A0N0P4W9</accession>
<feature type="compositionally biased region" description="Low complexity" evidence="1">
    <location>
        <begin position="7"/>
        <end position="17"/>
    </location>
</feature>
<protein>
    <submittedName>
        <fullName evidence="2">Uncharacterized protein</fullName>
    </submittedName>
</protein>
<proteinExistence type="predicted"/>
<sequence length="239" mass="25133">MKPTNNSGSASSSASSADEGQMEAVAQSSSSATLAGIQHSAAAAGVEEVGAETVPGAAQGASFTASERRRQTTLFLGDAEQFAFDFGGEATTIAETVVADEAAQRAARRAEELEDATARAVVASAGRRSEIAAARPLTAEEVSDYAAASLACGPRQFVSLLKVGASRKRAQASAATSVAGQSEEVPNVAAEARETTLAEAMTAFKAALRRYDEGLWREHKQRREEEEQRRIKARKRQRA</sequence>
<feature type="compositionally biased region" description="Basic and acidic residues" evidence="1">
    <location>
        <begin position="215"/>
        <end position="230"/>
    </location>
</feature>
<keyword evidence="3" id="KW-1185">Reference proteome</keyword>
<evidence type="ECO:0000256" key="1">
    <source>
        <dbReference type="SAM" id="MobiDB-lite"/>
    </source>
</evidence>
<dbReference type="OMA" id="LWRAHKQ"/>
<name>A0A0N0P4W9_LEPSE</name>
<feature type="region of interest" description="Disordered" evidence="1">
    <location>
        <begin position="1"/>
        <end position="44"/>
    </location>
</feature>
<feature type="region of interest" description="Disordered" evidence="1">
    <location>
        <begin position="215"/>
        <end position="239"/>
    </location>
</feature>
<dbReference type="OrthoDB" id="266098at2759"/>
<evidence type="ECO:0000313" key="3">
    <source>
        <dbReference type="Proteomes" id="UP000038009"/>
    </source>
</evidence>
<dbReference type="VEuPathDB" id="TriTrypDB:Lsey_0195_0100"/>
<dbReference type="Proteomes" id="UP000038009">
    <property type="component" value="Unassembled WGS sequence"/>
</dbReference>
<reference evidence="2 3" key="1">
    <citation type="journal article" date="2015" name="PLoS Pathog.">
        <title>Leptomonas seymouri: Adaptations to the Dixenous Life Cycle Analyzed by Genome Sequencing, Transcriptome Profiling and Co-infection with Leishmania donovani.</title>
        <authorList>
            <person name="Kraeva N."/>
            <person name="Butenko A."/>
            <person name="Hlavacova J."/>
            <person name="Kostygov A."/>
            <person name="Myskova J."/>
            <person name="Grybchuk D."/>
            <person name="Lestinova T."/>
            <person name="Votypka J."/>
            <person name="Volf P."/>
            <person name="Opperdoes F."/>
            <person name="Flegontov P."/>
            <person name="Lukes J."/>
            <person name="Yurchenko V."/>
        </authorList>
    </citation>
    <scope>NUCLEOTIDE SEQUENCE [LARGE SCALE GENOMIC DNA]</scope>
    <source>
        <strain evidence="2 3">ATCC 30220</strain>
    </source>
</reference>
<organism evidence="2 3">
    <name type="scientific">Leptomonas seymouri</name>
    <dbReference type="NCBI Taxonomy" id="5684"/>
    <lineage>
        <taxon>Eukaryota</taxon>
        <taxon>Discoba</taxon>
        <taxon>Euglenozoa</taxon>
        <taxon>Kinetoplastea</taxon>
        <taxon>Metakinetoplastina</taxon>
        <taxon>Trypanosomatida</taxon>
        <taxon>Trypanosomatidae</taxon>
        <taxon>Leishmaniinae</taxon>
        <taxon>Leptomonas</taxon>
    </lineage>
</organism>
<dbReference type="EMBL" id="LJSK01000195">
    <property type="protein sequence ID" value="KPI85317.1"/>
    <property type="molecule type" value="Genomic_DNA"/>
</dbReference>
<dbReference type="AlphaFoldDB" id="A0A0N0P4W9"/>
<evidence type="ECO:0000313" key="2">
    <source>
        <dbReference type="EMBL" id="KPI85317.1"/>
    </source>
</evidence>
<comment type="caution">
    <text evidence="2">The sequence shown here is derived from an EMBL/GenBank/DDBJ whole genome shotgun (WGS) entry which is preliminary data.</text>
</comment>